<evidence type="ECO:0000256" key="2">
    <source>
        <dbReference type="ARBA" id="ARBA00022448"/>
    </source>
</evidence>
<evidence type="ECO:0000256" key="1">
    <source>
        <dbReference type="ARBA" id="ARBA00004127"/>
    </source>
</evidence>
<feature type="transmembrane region" description="Helical" evidence="14">
    <location>
        <begin position="276"/>
        <end position="297"/>
    </location>
</feature>
<dbReference type="InterPro" id="IPR044492">
    <property type="entry name" value="P_typ_ATPase_HD_dom"/>
</dbReference>
<dbReference type="SUPFAM" id="SSF56784">
    <property type="entry name" value="HAD-like"/>
    <property type="match status" value="1"/>
</dbReference>
<dbReference type="NCBIfam" id="TIGR01494">
    <property type="entry name" value="ATPase_P-type"/>
    <property type="match status" value="2"/>
</dbReference>
<dbReference type="GO" id="GO:0005524">
    <property type="term" value="F:ATP binding"/>
    <property type="evidence" value="ECO:0007669"/>
    <property type="project" value="UniProtKB-KW"/>
</dbReference>
<dbReference type="OrthoDB" id="116380at2759"/>
<dbReference type="Gene3D" id="1.20.1110.10">
    <property type="entry name" value="Calcium-transporting ATPase, transmembrane domain"/>
    <property type="match status" value="1"/>
</dbReference>
<dbReference type="GO" id="GO:0005388">
    <property type="term" value="F:P-type calcium transporter activity"/>
    <property type="evidence" value="ECO:0007669"/>
    <property type="project" value="UniProtKB-EC"/>
</dbReference>
<keyword evidence="10" id="KW-1278">Translocase</keyword>
<dbReference type="GO" id="GO:0012505">
    <property type="term" value="C:endomembrane system"/>
    <property type="evidence" value="ECO:0007669"/>
    <property type="project" value="UniProtKB-SubCell"/>
</dbReference>
<comment type="caution">
    <text evidence="14">Lacks conserved residue(s) required for the propagation of feature annotation.</text>
</comment>
<dbReference type="NCBIfam" id="TIGR01517">
    <property type="entry name" value="ATPase-IIB_Ca"/>
    <property type="match status" value="1"/>
</dbReference>
<organism evidence="16 17">
    <name type="scientific">Saprolegnia diclina (strain VS20)</name>
    <dbReference type="NCBI Taxonomy" id="1156394"/>
    <lineage>
        <taxon>Eukaryota</taxon>
        <taxon>Sar</taxon>
        <taxon>Stramenopiles</taxon>
        <taxon>Oomycota</taxon>
        <taxon>Saprolegniomycetes</taxon>
        <taxon>Saprolegniales</taxon>
        <taxon>Saprolegniaceae</taxon>
        <taxon>Saprolegnia</taxon>
    </lineage>
</organism>
<dbReference type="FunFam" id="3.40.50.1000:FF:000018">
    <property type="entry name" value="Calcium-transporting ATPase"/>
    <property type="match status" value="1"/>
</dbReference>
<evidence type="ECO:0000256" key="9">
    <source>
        <dbReference type="ARBA" id="ARBA00022842"/>
    </source>
</evidence>
<evidence type="ECO:0000256" key="8">
    <source>
        <dbReference type="ARBA" id="ARBA00022840"/>
    </source>
</evidence>
<keyword evidence="7 14" id="KW-0106">Calcium</keyword>
<keyword evidence="12 14" id="KW-0406">Ion transport</keyword>
<dbReference type="SUPFAM" id="SSF81665">
    <property type="entry name" value="Calcium ATPase, transmembrane domain M"/>
    <property type="match status" value="1"/>
</dbReference>
<dbReference type="Proteomes" id="UP000030762">
    <property type="component" value="Unassembled WGS sequence"/>
</dbReference>
<dbReference type="SUPFAM" id="SSF81653">
    <property type="entry name" value="Calcium ATPase, transduction domain A"/>
    <property type="match status" value="1"/>
</dbReference>
<evidence type="ECO:0000256" key="5">
    <source>
        <dbReference type="ARBA" id="ARBA00022723"/>
    </source>
</evidence>
<evidence type="ECO:0000256" key="7">
    <source>
        <dbReference type="ARBA" id="ARBA00022837"/>
    </source>
</evidence>
<keyword evidence="3 14" id="KW-0109">Calcium transport</keyword>
<evidence type="ECO:0000256" key="10">
    <source>
        <dbReference type="ARBA" id="ARBA00022967"/>
    </source>
</evidence>
<dbReference type="GO" id="GO:0046872">
    <property type="term" value="F:metal ion binding"/>
    <property type="evidence" value="ECO:0007669"/>
    <property type="project" value="UniProtKB-KW"/>
</dbReference>
<gene>
    <name evidence="16" type="ORF">SDRG_14175</name>
</gene>
<dbReference type="SUPFAM" id="SSF81660">
    <property type="entry name" value="Metal cation-transporting ATPase, ATP-binding domain N"/>
    <property type="match status" value="1"/>
</dbReference>
<dbReference type="Gene3D" id="3.40.1110.10">
    <property type="entry name" value="Calcium-transporting ATPase, cytoplasmic domain N"/>
    <property type="match status" value="1"/>
</dbReference>
<keyword evidence="17" id="KW-1185">Reference proteome</keyword>
<feature type="transmembrane region" description="Helical" evidence="14">
    <location>
        <begin position="95"/>
        <end position="113"/>
    </location>
</feature>
<dbReference type="PANTHER" id="PTHR24093:SF369">
    <property type="entry name" value="CALCIUM-TRANSPORTING ATPASE"/>
    <property type="match status" value="1"/>
</dbReference>
<evidence type="ECO:0000256" key="4">
    <source>
        <dbReference type="ARBA" id="ARBA00022692"/>
    </source>
</evidence>
<dbReference type="PANTHER" id="PTHR24093">
    <property type="entry name" value="CATION TRANSPORTING ATPASE"/>
    <property type="match status" value="1"/>
</dbReference>
<dbReference type="GO" id="GO:0016887">
    <property type="term" value="F:ATP hydrolysis activity"/>
    <property type="evidence" value="ECO:0007669"/>
    <property type="project" value="InterPro"/>
</dbReference>
<comment type="subcellular location">
    <subcellularLocation>
        <location evidence="1">Endomembrane system</location>
        <topology evidence="1">Multi-pass membrane protein</topology>
    </subcellularLocation>
    <subcellularLocation>
        <location evidence="14">Membrane</location>
        <topology evidence="14">Multi-pass membrane protein</topology>
    </subcellularLocation>
</comment>
<dbReference type="SFLD" id="SFLDS00003">
    <property type="entry name" value="Haloacid_Dehalogenase"/>
    <property type="match status" value="1"/>
</dbReference>
<feature type="transmembrane region" description="Helical" evidence="14">
    <location>
        <begin position="794"/>
        <end position="820"/>
    </location>
</feature>
<dbReference type="SMART" id="SM00831">
    <property type="entry name" value="Cation_ATPase_N"/>
    <property type="match status" value="1"/>
</dbReference>
<dbReference type="InterPro" id="IPR023214">
    <property type="entry name" value="HAD_sf"/>
</dbReference>
<comment type="similarity">
    <text evidence="14">Belongs to the cation transport ATPase (P-type) (TC 3.A.3) family.</text>
</comment>
<evidence type="ECO:0000313" key="17">
    <source>
        <dbReference type="Proteomes" id="UP000030762"/>
    </source>
</evidence>
<dbReference type="OMA" id="QLAVTFM"/>
<dbReference type="PROSITE" id="PS00154">
    <property type="entry name" value="ATPASE_E1_E2"/>
    <property type="match status" value="1"/>
</dbReference>
<accession>T0REP4</accession>
<dbReference type="Pfam" id="PF00690">
    <property type="entry name" value="Cation_ATPase_N"/>
    <property type="match status" value="1"/>
</dbReference>
<dbReference type="Pfam" id="PF00122">
    <property type="entry name" value="E1-E2_ATPase"/>
    <property type="match status" value="1"/>
</dbReference>
<dbReference type="Pfam" id="PF13246">
    <property type="entry name" value="Cation_ATPase"/>
    <property type="match status" value="1"/>
</dbReference>
<feature type="transmembrane region" description="Helical" evidence="14">
    <location>
        <begin position="731"/>
        <end position="749"/>
    </location>
</feature>
<keyword evidence="6 14" id="KW-0547">Nucleotide-binding</keyword>
<evidence type="ECO:0000259" key="15">
    <source>
        <dbReference type="SMART" id="SM00831"/>
    </source>
</evidence>
<keyword evidence="5" id="KW-0479">Metal-binding</keyword>
<dbReference type="Gene3D" id="3.40.50.1000">
    <property type="entry name" value="HAD superfamily/HAD-like"/>
    <property type="match status" value="1"/>
</dbReference>
<protein>
    <recommendedName>
        <fullName evidence="14">Calcium-transporting ATPase</fullName>
        <ecNumber evidence="14">7.2.2.10</ecNumber>
    </recommendedName>
</protein>
<proteinExistence type="inferred from homology"/>
<dbReference type="AlphaFoldDB" id="T0REP4"/>
<feature type="domain" description="Cation-transporting P-type ATPase N-terminal" evidence="15">
    <location>
        <begin position="36"/>
        <end position="112"/>
    </location>
</feature>
<dbReference type="EC" id="7.2.2.10" evidence="14"/>
<keyword evidence="11 14" id="KW-1133">Transmembrane helix</keyword>
<dbReference type="InterPro" id="IPR006068">
    <property type="entry name" value="ATPase_P-typ_cation-transptr_C"/>
</dbReference>
<dbReference type="Gene3D" id="2.70.150.10">
    <property type="entry name" value="Calcium-transporting ATPase, cytoplasmic transduction domain A"/>
    <property type="match status" value="1"/>
</dbReference>
<feature type="transmembrane region" description="Helical" evidence="14">
    <location>
        <begin position="309"/>
        <end position="335"/>
    </location>
</feature>
<dbReference type="RefSeq" id="XP_008618507.1">
    <property type="nucleotide sequence ID" value="XM_008620285.1"/>
</dbReference>
<dbReference type="InterPro" id="IPR001757">
    <property type="entry name" value="P_typ_ATPase"/>
</dbReference>
<feature type="transmembrane region" description="Helical" evidence="14">
    <location>
        <begin position="119"/>
        <end position="139"/>
    </location>
</feature>
<dbReference type="InterPro" id="IPR059000">
    <property type="entry name" value="ATPase_P-type_domA"/>
</dbReference>
<keyword evidence="4 14" id="KW-0812">Transmembrane</keyword>
<name>T0REP4_SAPDV</name>
<dbReference type="STRING" id="1156394.T0REP4"/>
<dbReference type="InterPro" id="IPR006408">
    <property type="entry name" value="P-type_ATPase_IIB"/>
</dbReference>
<dbReference type="GeneID" id="19954902"/>
<dbReference type="VEuPathDB" id="FungiDB:SDRG_14175"/>
<dbReference type="SFLD" id="SFLDF00027">
    <property type="entry name" value="p-type_atpase"/>
    <property type="match status" value="1"/>
</dbReference>
<dbReference type="InterPro" id="IPR023298">
    <property type="entry name" value="ATPase_P-typ_TM_dom_sf"/>
</dbReference>
<dbReference type="GO" id="GO:0005886">
    <property type="term" value="C:plasma membrane"/>
    <property type="evidence" value="ECO:0007669"/>
    <property type="project" value="TreeGrafter"/>
</dbReference>
<reference evidence="16 17" key="1">
    <citation type="submission" date="2012-04" db="EMBL/GenBank/DDBJ databases">
        <title>The Genome Sequence of Saprolegnia declina VS20.</title>
        <authorList>
            <consortium name="The Broad Institute Genome Sequencing Platform"/>
            <person name="Russ C."/>
            <person name="Nusbaum C."/>
            <person name="Tyler B."/>
            <person name="van West P."/>
            <person name="Dieguez-Uribeondo J."/>
            <person name="de Bruijn I."/>
            <person name="Tripathy S."/>
            <person name="Jiang R."/>
            <person name="Young S.K."/>
            <person name="Zeng Q."/>
            <person name="Gargeya S."/>
            <person name="Fitzgerald M."/>
            <person name="Haas B."/>
            <person name="Abouelleil A."/>
            <person name="Alvarado L."/>
            <person name="Arachchi H.M."/>
            <person name="Berlin A."/>
            <person name="Chapman S.B."/>
            <person name="Goldberg J."/>
            <person name="Griggs A."/>
            <person name="Gujja S."/>
            <person name="Hansen M."/>
            <person name="Howarth C."/>
            <person name="Imamovic A."/>
            <person name="Larimer J."/>
            <person name="McCowen C."/>
            <person name="Montmayeur A."/>
            <person name="Murphy C."/>
            <person name="Neiman D."/>
            <person name="Pearson M."/>
            <person name="Priest M."/>
            <person name="Roberts A."/>
            <person name="Saif S."/>
            <person name="Shea T."/>
            <person name="Sisk P."/>
            <person name="Sykes S."/>
            <person name="Wortman J."/>
            <person name="Nusbaum C."/>
            <person name="Birren B."/>
        </authorList>
    </citation>
    <scope>NUCLEOTIDE SEQUENCE [LARGE SCALE GENOMIC DNA]</scope>
    <source>
        <strain evidence="16 17">VS20</strain>
    </source>
</reference>
<feature type="transmembrane region" description="Helical" evidence="14">
    <location>
        <begin position="962"/>
        <end position="983"/>
    </location>
</feature>
<dbReference type="eggNOG" id="KOG0204">
    <property type="taxonomic scope" value="Eukaryota"/>
</dbReference>
<dbReference type="InterPro" id="IPR018303">
    <property type="entry name" value="ATPase_P-typ_P_site"/>
</dbReference>
<sequence>MTKVAPARSVFGITKDGLRNINVDQMMEANVKALADLGGLDGLAKKLCVDLHMGLSSNEASQGFLDRRSAFGMNAFEDAPSKSFITLFLETLKDTTILVLIAASVASTITGSIEDPKKGWTEGVTIMIAVLLVGLVSATSNYTKEKQFRALSAKNDEFNVKVLRDGQYDAVLVTEINVGDIIVLENGDRIPGDAVLVRGQDVKCNESSLTGEPDDVKKNASSDPFLLSGCLISAGRCEAVVTAIGLESRWGRIKSKLVREERPTPLMEKLEDMVKIIGYGGIFFSVATMAVTILMYTFSTNRTVGWTDIIIHTFIIGVTIIVVAIPEGLPLAVTISLSYSTKKMLLDHNLIRVLAACETMGNVTSICSDKTGTLTENRMTVVSLWVSGRRYDAPLDAIELDAKFLDELSINICVNSTAELTNHGTTVQGNKTEGALLLWLQSRKLAYATVRATHFQPGDRMFSFSSERKTMTTIVRRANGTFRLFSKGAAEIVLQRCSTMLTFQRTEVPLSPSTLQDINNVIVEMADRALRTICVAYRDYTEAELPADLSTLNEPPEANMVCVAIFGIMDPLRPDVTESVAACRRAGITVRMVTGDNIHTAKAIAQQCGILTKDGVALEGPVFRTMPIDQLTPLLPRLQVLARSSPDDKYKLVNLLRDRNEIVGVTGDGTNDAPALRAADVGLAMGIAGTDLAKEASDIIIMDDKFSSIKKSVLWGRCVYDNIRKFIQFQLTVNIVALTLTLLSAIAGLDPPLNAVMMLWVNLIMDTMGALALGTETPKDDLLFRRPYRKDASIVSRIMIKNILVQSAFQLILLLLLLFYGATMVGVHPSGHCLATTFSLKSNLNVTLPPDCVTMTDHPCPHLHCSLYTTTTPLDDVPLACVDAVCTRVDFSLNTFIFNVFVFCQVFNEINARNVSNDWNVFKDLATNGVFGSILVATVLVQILFVQVGGDFTKTTALDASHWVYSILLGSLSLPLGIAMRFIPVYEDESSFANPNNLDVHATNDTACET</sequence>
<feature type="transmembrane region" description="Helical" evidence="14">
    <location>
        <begin position="755"/>
        <end position="773"/>
    </location>
</feature>
<feature type="transmembrane region" description="Helical" evidence="14">
    <location>
        <begin position="930"/>
        <end position="950"/>
    </location>
</feature>
<keyword evidence="13 14" id="KW-0472">Membrane</keyword>
<comment type="function">
    <text evidence="14">Catalyzes the hydrolysis of ATP coupled with the transport of calcium.</text>
</comment>
<evidence type="ECO:0000256" key="12">
    <source>
        <dbReference type="ARBA" id="ARBA00023065"/>
    </source>
</evidence>
<dbReference type="InterPro" id="IPR004014">
    <property type="entry name" value="ATPase_P-typ_cation-transptr_N"/>
</dbReference>
<dbReference type="InterPro" id="IPR036412">
    <property type="entry name" value="HAD-like_sf"/>
</dbReference>
<dbReference type="InParanoid" id="T0REP4"/>
<comment type="catalytic activity">
    <reaction evidence="14">
        <text>Ca(2+)(in) + ATP + H2O = Ca(2+)(out) + ADP + phosphate + H(+)</text>
        <dbReference type="Rhea" id="RHEA:18105"/>
        <dbReference type="ChEBI" id="CHEBI:15377"/>
        <dbReference type="ChEBI" id="CHEBI:15378"/>
        <dbReference type="ChEBI" id="CHEBI:29108"/>
        <dbReference type="ChEBI" id="CHEBI:30616"/>
        <dbReference type="ChEBI" id="CHEBI:43474"/>
        <dbReference type="ChEBI" id="CHEBI:456216"/>
        <dbReference type="EC" id="7.2.2.10"/>
    </reaction>
</comment>
<dbReference type="PRINTS" id="PR00120">
    <property type="entry name" value="HATPASE"/>
</dbReference>
<keyword evidence="9" id="KW-0460">Magnesium</keyword>
<dbReference type="CDD" id="cd02081">
    <property type="entry name" value="P-type_ATPase_Ca_PMCA-like"/>
    <property type="match status" value="1"/>
</dbReference>
<dbReference type="InterPro" id="IPR023299">
    <property type="entry name" value="ATPase_P-typ_cyto_dom_N"/>
</dbReference>
<dbReference type="PRINTS" id="PR00119">
    <property type="entry name" value="CATATPASE"/>
</dbReference>
<evidence type="ECO:0000256" key="13">
    <source>
        <dbReference type="ARBA" id="ARBA00023136"/>
    </source>
</evidence>
<evidence type="ECO:0000256" key="6">
    <source>
        <dbReference type="ARBA" id="ARBA00022741"/>
    </source>
</evidence>
<keyword evidence="8 14" id="KW-0067">ATP-binding</keyword>
<dbReference type="SFLD" id="SFLDG00002">
    <property type="entry name" value="C1.7:_P-type_atpase_like"/>
    <property type="match status" value="1"/>
</dbReference>
<keyword evidence="2 14" id="KW-0813">Transport</keyword>
<dbReference type="Pfam" id="PF00689">
    <property type="entry name" value="Cation_ATPase_C"/>
    <property type="match status" value="1"/>
</dbReference>
<evidence type="ECO:0000256" key="14">
    <source>
        <dbReference type="RuleBase" id="RU361146"/>
    </source>
</evidence>
<evidence type="ECO:0000256" key="11">
    <source>
        <dbReference type="ARBA" id="ARBA00022989"/>
    </source>
</evidence>
<dbReference type="EMBL" id="JH767199">
    <property type="protein sequence ID" value="EQC28082.1"/>
    <property type="molecule type" value="Genomic_DNA"/>
</dbReference>
<dbReference type="FunFam" id="2.70.150.10:FF:000029">
    <property type="entry name" value="Calcium-transporting ATPase"/>
    <property type="match status" value="1"/>
</dbReference>
<evidence type="ECO:0000313" key="16">
    <source>
        <dbReference type="EMBL" id="EQC28082.1"/>
    </source>
</evidence>
<dbReference type="InterPro" id="IPR008250">
    <property type="entry name" value="ATPase_P-typ_transduc_dom_A_sf"/>
</dbReference>
<evidence type="ECO:0000256" key="3">
    <source>
        <dbReference type="ARBA" id="ARBA00022568"/>
    </source>
</evidence>